<feature type="domain" description="C-type lectin" evidence="3">
    <location>
        <begin position="39"/>
        <end position="156"/>
    </location>
</feature>
<keyword evidence="1" id="KW-1015">Disulfide bond</keyword>
<dbReference type="GeneID" id="114448268"/>
<accession>A0A6P7JVG9</accession>
<reference evidence="5" key="1">
    <citation type="submission" date="2025-08" db="UniProtKB">
        <authorList>
            <consortium name="RefSeq"/>
        </authorList>
    </citation>
    <scope>IDENTIFICATION</scope>
</reference>
<dbReference type="PANTHER" id="PTHR22803">
    <property type="entry name" value="MANNOSE, PHOSPHOLIPASE, LECTIN RECEPTOR RELATED"/>
    <property type="match status" value="1"/>
</dbReference>
<dbReference type="InterPro" id="IPR016186">
    <property type="entry name" value="C-type_lectin-like/link_sf"/>
</dbReference>
<dbReference type="InterPro" id="IPR001304">
    <property type="entry name" value="C-type_lectin-like"/>
</dbReference>
<feature type="chain" id="PRO_5027583329" evidence="2">
    <location>
        <begin position="23"/>
        <end position="159"/>
    </location>
</feature>
<dbReference type="Gene3D" id="3.10.100.10">
    <property type="entry name" value="Mannose-Binding Protein A, subunit A"/>
    <property type="match status" value="1"/>
</dbReference>
<dbReference type="InParanoid" id="A0A6P7JVG9"/>
<dbReference type="Proteomes" id="UP000515145">
    <property type="component" value="Chromosome 16"/>
</dbReference>
<dbReference type="AlphaFoldDB" id="A0A6P7JVG9"/>
<dbReference type="RefSeq" id="XP_028280920.1">
    <property type="nucleotide sequence ID" value="XM_028425119.1"/>
</dbReference>
<protein>
    <submittedName>
        <fullName evidence="5">Galactose-specific lectin nattectin-like</fullName>
    </submittedName>
</protein>
<dbReference type="InterPro" id="IPR050111">
    <property type="entry name" value="C-type_lectin/snaclec_domain"/>
</dbReference>
<evidence type="ECO:0000313" key="5">
    <source>
        <dbReference type="RefSeq" id="XP_028280920.1"/>
    </source>
</evidence>
<dbReference type="PROSITE" id="PS00615">
    <property type="entry name" value="C_TYPE_LECTIN_1"/>
    <property type="match status" value="1"/>
</dbReference>
<dbReference type="InterPro" id="IPR016187">
    <property type="entry name" value="CTDL_fold"/>
</dbReference>
<dbReference type="SMART" id="SM00034">
    <property type="entry name" value="CLECT"/>
    <property type="match status" value="1"/>
</dbReference>
<dbReference type="SUPFAM" id="SSF56436">
    <property type="entry name" value="C-type lectin-like"/>
    <property type="match status" value="1"/>
</dbReference>
<dbReference type="PROSITE" id="PS50041">
    <property type="entry name" value="C_TYPE_LECTIN_2"/>
    <property type="match status" value="1"/>
</dbReference>
<dbReference type="OrthoDB" id="441660at2759"/>
<dbReference type="InterPro" id="IPR018378">
    <property type="entry name" value="C-type_lectin_CS"/>
</dbReference>
<dbReference type="PRINTS" id="PR01504">
    <property type="entry name" value="PNCREATITSAP"/>
</dbReference>
<evidence type="ECO:0000313" key="4">
    <source>
        <dbReference type="Proteomes" id="UP000515145"/>
    </source>
</evidence>
<proteinExistence type="predicted"/>
<evidence type="ECO:0000256" key="1">
    <source>
        <dbReference type="ARBA" id="ARBA00023157"/>
    </source>
</evidence>
<dbReference type="Pfam" id="PF00059">
    <property type="entry name" value="Lectin_C"/>
    <property type="match status" value="1"/>
</dbReference>
<name>A0A6P7JVG9_9TELE</name>
<organism evidence="4 5">
    <name type="scientific">Parambassis ranga</name>
    <name type="common">Indian glassy fish</name>
    <dbReference type="NCBI Taxonomy" id="210632"/>
    <lineage>
        <taxon>Eukaryota</taxon>
        <taxon>Metazoa</taxon>
        <taxon>Chordata</taxon>
        <taxon>Craniata</taxon>
        <taxon>Vertebrata</taxon>
        <taxon>Euteleostomi</taxon>
        <taxon>Actinopterygii</taxon>
        <taxon>Neopterygii</taxon>
        <taxon>Teleostei</taxon>
        <taxon>Neoteleostei</taxon>
        <taxon>Acanthomorphata</taxon>
        <taxon>Ovalentaria</taxon>
        <taxon>Ambassidae</taxon>
        <taxon>Parambassis</taxon>
    </lineage>
</organism>
<evidence type="ECO:0000259" key="3">
    <source>
        <dbReference type="PROSITE" id="PS50041"/>
    </source>
</evidence>
<keyword evidence="2" id="KW-0732">Signal</keyword>
<keyword evidence="4" id="KW-1185">Reference proteome</keyword>
<evidence type="ECO:0000256" key="2">
    <source>
        <dbReference type="SAM" id="SignalP"/>
    </source>
</evidence>
<sequence length="159" mass="17718">MVSGFHLVCLCWISSLLTGCMSASIDVPVPGCPPGWTQFQARCFSFQNRQEAMADAESICLSLGGNLASIHSITDNMFLRELVHTASGSYSAAWVGGHDGVKEGQWMWTDGSKFDYQIWGQGEPNNVGEEDCLHINFRGEYWNDGQCHWRFPFICAKDL</sequence>
<dbReference type="FunCoup" id="A0A6P7JVG9">
    <property type="interactions" value="795"/>
</dbReference>
<gene>
    <name evidence="5" type="primary">LOC114448268</name>
</gene>
<feature type="signal peptide" evidence="2">
    <location>
        <begin position="1"/>
        <end position="22"/>
    </location>
</feature>